<evidence type="ECO:0000259" key="2">
    <source>
        <dbReference type="Pfam" id="PF26509"/>
    </source>
</evidence>
<feature type="transmembrane region" description="Helical" evidence="1">
    <location>
        <begin position="167"/>
        <end position="189"/>
    </location>
</feature>
<feature type="transmembrane region" description="Helical" evidence="1">
    <location>
        <begin position="225"/>
        <end position="245"/>
    </location>
</feature>
<dbReference type="Proteomes" id="UP000184452">
    <property type="component" value="Unassembled WGS sequence"/>
</dbReference>
<proteinExistence type="predicted"/>
<evidence type="ECO:0000256" key="1">
    <source>
        <dbReference type="SAM" id="Phobius"/>
    </source>
</evidence>
<sequence length="310" mass="33008">MAASPQPADVREPSRTPALNSGQKLMIFVLSMTLFGLANIITEVLPEVRLGPVELSVSYLAFVPVVMASLFHPLYAALGAPLGEIVFVDLLMGDFSGIGELEGYLQMFLGVYIAGCLVRDPRRRGQLFLAGVTVVFVDKLLSAVVDIGKVMVGVEDAEFVPGLPESVLLLEAVGLTTALLISGVLFGALPAMALAPRLYGKIEPLLGLAPRDPARPHALAERGTGAFLLLALVLTFVSMIAAFTSEIFDNFGVWQPDFIDLYGQRFLWIGVSAAVIVLAALVMAVRFVVHSRRERAAQGAGGADGTGEER</sequence>
<dbReference type="STRING" id="758803.SAMN05421803_110168"/>
<dbReference type="Pfam" id="PF26509">
    <property type="entry name" value="DUF8171"/>
    <property type="match status" value="1"/>
</dbReference>
<protein>
    <recommendedName>
        <fullName evidence="2">DUF8171 domain-containing protein</fullName>
    </recommendedName>
</protein>
<reference evidence="3 4" key="1">
    <citation type="submission" date="2016-11" db="EMBL/GenBank/DDBJ databases">
        <authorList>
            <person name="Jaros S."/>
            <person name="Januszkiewicz K."/>
            <person name="Wedrychowicz H."/>
        </authorList>
    </citation>
    <scope>NUCLEOTIDE SEQUENCE [LARGE SCALE GENOMIC DNA]</scope>
    <source>
        <strain evidence="3 4">CGMCC 4.5723</strain>
    </source>
</reference>
<dbReference type="InterPro" id="IPR058484">
    <property type="entry name" value="DUF8171"/>
</dbReference>
<keyword evidence="1" id="KW-1133">Transmembrane helix</keyword>
<feature type="domain" description="DUF8171" evidence="2">
    <location>
        <begin position="26"/>
        <end position="288"/>
    </location>
</feature>
<dbReference type="AlphaFoldDB" id="A0A1M6MQK1"/>
<evidence type="ECO:0000313" key="4">
    <source>
        <dbReference type="Proteomes" id="UP000184452"/>
    </source>
</evidence>
<accession>A0A1M6MQK1</accession>
<dbReference type="EMBL" id="FQZK01000010">
    <property type="protein sequence ID" value="SHJ85795.1"/>
    <property type="molecule type" value="Genomic_DNA"/>
</dbReference>
<keyword evidence="4" id="KW-1185">Reference proteome</keyword>
<organism evidence="3 4">
    <name type="scientific">Nocardiopsis flavescens</name>
    <dbReference type="NCBI Taxonomy" id="758803"/>
    <lineage>
        <taxon>Bacteria</taxon>
        <taxon>Bacillati</taxon>
        <taxon>Actinomycetota</taxon>
        <taxon>Actinomycetes</taxon>
        <taxon>Streptosporangiales</taxon>
        <taxon>Nocardiopsidaceae</taxon>
        <taxon>Nocardiopsis</taxon>
    </lineage>
</organism>
<evidence type="ECO:0000313" key="3">
    <source>
        <dbReference type="EMBL" id="SHJ85795.1"/>
    </source>
</evidence>
<gene>
    <name evidence="3" type="ORF">SAMN05421803_110168</name>
</gene>
<keyword evidence="1" id="KW-0812">Transmembrane</keyword>
<dbReference type="OrthoDB" id="512563at2"/>
<name>A0A1M6MQK1_9ACTN</name>
<dbReference type="RefSeq" id="WP_073380442.1">
    <property type="nucleotide sequence ID" value="NZ_FQZK01000010.1"/>
</dbReference>
<feature type="transmembrane region" description="Helical" evidence="1">
    <location>
        <begin position="127"/>
        <end position="147"/>
    </location>
</feature>
<feature type="transmembrane region" description="Helical" evidence="1">
    <location>
        <begin position="25"/>
        <end position="45"/>
    </location>
</feature>
<keyword evidence="1" id="KW-0472">Membrane</keyword>
<feature type="transmembrane region" description="Helical" evidence="1">
    <location>
        <begin position="265"/>
        <end position="289"/>
    </location>
</feature>
<feature type="transmembrane region" description="Helical" evidence="1">
    <location>
        <begin position="103"/>
        <end position="120"/>
    </location>
</feature>
<feature type="transmembrane region" description="Helical" evidence="1">
    <location>
        <begin position="57"/>
        <end position="83"/>
    </location>
</feature>